<comment type="caution">
    <text evidence="11">The sequence shown here is derived from an EMBL/GenBank/DDBJ whole genome shotgun (WGS) entry which is preliminary data.</text>
</comment>
<feature type="domain" description="Response regulatory" evidence="9">
    <location>
        <begin position="6"/>
        <end position="117"/>
    </location>
</feature>
<evidence type="ECO:0000256" key="1">
    <source>
        <dbReference type="ARBA" id="ARBA00004496"/>
    </source>
</evidence>
<feature type="DNA-binding region" description="OmpR/PhoB-type" evidence="8">
    <location>
        <begin position="125"/>
        <end position="226"/>
    </location>
</feature>
<dbReference type="Pfam" id="PF00486">
    <property type="entry name" value="Trans_reg_C"/>
    <property type="match status" value="1"/>
</dbReference>
<dbReference type="GO" id="GO:0006355">
    <property type="term" value="P:regulation of DNA-templated transcription"/>
    <property type="evidence" value="ECO:0007669"/>
    <property type="project" value="InterPro"/>
</dbReference>
<dbReference type="GO" id="GO:0005829">
    <property type="term" value="C:cytosol"/>
    <property type="evidence" value="ECO:0007669"/>
    <property type="project" value="TreeGrafter"/>
</dbReference>
<dbReference type="PROSITE" id="PS51755">
    <property type="entry name" value="OMPR_PHOB"/>
    <property type="match status" value="1"/>
</dbReference>
<dbReference type="Proteomes" id="UP000215145">
    <property type="component" value="Unassembled WGS sequence"/>
</dbReference>
<feature type="modified residue" description="4-aspartylphosphate" evidence="7">
    <location>
        <position position="53"/>
    </location>
</feature>
<reference evidence="11 12" key="1">
    <citation type="submission" date="2017-07" db="EMBL/GenBank/DDBJ databases">
        <title>Paenibacillus herberti R33 genome sequencing and assembly.</title>
        <authorList>
            <person name="Su W."/>
        </authorList>
    </citation>
    <scope>NUCLEOTIDE SEQUENCE [LARGE SCALE GENOMIC DNA]</scope>
    <source>
        <strain evidence="11 12">R33</strain>
    </source>
</reference>
<dbReference type="FunFam" id="1.10.10.10:FF:000018">
    <property type="entry name" value="DNA-binding response regulator ResD"/>
    <property type="match status" value="1"/>
</dbReference>
<comment type="subcellular location">
    <subcellularLocation>
        <location evidence="1">Cytoplasm</location>
    </subcellularLocation>
</comment>
<dbReference type="GO" id="GO:0032993">
    <property type="term" value="C:protein-DNA complex"/>
    <property type="evidence" value="ECO:0007669"/>
    <property type="project" value="TreeGrafter"/>
</dbReference>
<keyword evidence="3" id="KW-0902">Two-component regulatory system</keyword>
<dbReference type="SUPFAM" id="SSF52172">
    <property type="entry name" value="CheY-like"/>
    <property type="match status" value="1"/>
</dbReference>
<dbReference type="Gene3D" id="6.10.250.690">
    <property type="match status" value="1"/>
</dbReference>
<evidence type="ECO:0000256" key="2">
    <source>
        <dbReference type="ARBA" id="ARBA00022553"/>
    </source>
</evidence>
<dbReference type="InterPro" id="IPR036388">
    <property type="entry name" value="WH-like_DNA-bd_sf"/>
</dbReference>
<evidence type="ECO:0000256" key="5">
    <source>
        <dbReference type="ARBA" id="ARBA00023125"/>
    </source>
</evidence>
<dbReference type="GO" id="GO:0000976">
    <property type="term" value="F:transcription cis-regulatory region binding"/>
    <property type="evidence" value="ECO:0007669"/>
    <property type="project" value="TreeGrafter"/>
</dbReference>
<evidence type="ECO:0000256" key="7">
    <source>
        <dbReference type="PROSITE-ProRule" id="PRU00169"/>
    </source>
</evidence>
<feature type="domain" description="OmpR/PhoB-type" evidence="10">
    <location>
        <begin position="125"/>
        <end position="226"/>
    </location>
</feature>
<dbReference type="CDD" id="cd00383">
    <property type="entry name" value="trans_reg_C"/>
    <property type="match status" value="1"/>
</dbReference>
<keyword evidence="2 7" id="KW-0597">Phosphoprotein</keyword>
<gene>
    <name evidence="11" type="ORF">CGZ75_18430</name>
</gene>
<dbReference type="InterPro" id="IPR011006">
    <property type="entry name" value="CheY-like_superfamily"/>
</dbReference>
<dbReference type="SMART" id="SM00448">
    <property type="entry name" value="REC"/>
    <property type="match status" value="1"/>
</dbReference>
<keyword evidence="4" id="KW-0805">Transcription regulation</keyword>
<dbReference type="AlphaFoldDB" id="A0A229NYL6"/>
<sequence length="227" mass="25596">MNGKAKLLYIEDDPDIGSWLSRDLKERGYEVEWLPSGEGAEELAADADLAILDVMLPGLDGFTVGQKLKKRCPGLPILMLSARSAVEDKLQGLHFADDYVTKPFHPDELGARVEVLLRRFGKGEDQPVRLGHLEVRPRELTVTDAGSGEEIALTPKQLQILLFLLRNPGRILTKEQIYESVWGESFLEGDKTVMVHIRYLRERIERDPANPRLVETVRGIGYRVRPS</sequence>
<evidence type="ECO:0000256" key="4">
    <source>
        <dbReference type="ARBA" id="ARBA00023015"/>
    </source>
</evidence>
<keyword evidence="5 8" id="KW-0238">DNA-binding</keyword>
<organism evidence="11 12">
    <name type="scientific">Paenibacillus herberti</name>
    <dbReference type="NCBI Taxonomy" id="1619309"/>
    <lineage>
        <taxon>Bacteria</taxon>
        <taxon>Bacillati</taxon>
        <taxon>Bacillota</taxon>
        <taxon>Bacilli</taxon>
        <taxon>Bacillales</taxon>
        <taxon>Paenibacillaceae</taxon>
        <taxon>Paenibacillus</taxon>
    </lineage>
</organism>
<dbReference type="PANTHER" id="PTHR48111">
    <property type="entry name" value="REGULATOR OF RPOS"/>
    <property type="match status" value="1"/>
</dbReference>
<dbReference type="OrthoDB" id="9802426at2"/>
<evidence type="ECO:0000313" key="12">
    <source>
        <dbReference type="Proteomes" id="UP000215145"/>
    </source>
</evidence>
<keyword evidence="12" id="KW-1185">Reference proteome</keyword>
<evidence type="ECO:0000313" key="11">
    <source>
        <dbReference type="EMBL" id="OXM14844.1"/>
    </source>
</evidence>
<name>A0A229NYL6_9BACL</name>
<keyword evidence="6" id="KW-0804">Transcription</keyword>
<dbReference type="InterPro" id="IPR039420">
    <property type="entry name" value="WalR-like"/>
</dbReference>
<dbReference type="SMART" id="SM00862">
    <property type="entry name" value="Trans_reg_C"/>
    <property type="match status" value="1"/>
</dbReference>
<dbReference type="Pfam" id="PF00072">
    <property type="entry name" value="Response_reg"/>
    <property type="match status" value="1"/>
</dbReference>
<protein>
    <submittedName>
        <fullName evidence="11">DNA-binding response regulator</fullName>
    </submittedName>
</protein>
<proteinExistence type="predicted"/>
<dbReference type="Gene3D" id="3.40.50.2300">
    <property type="match status" value="1"/>
</dbReference>
<dbReference type="PROSITE" id="PS50110">
    <property type="entry name" value="RESPONSE_REGULATORY"/>
    <property type="match status" value="1"/>
</dbReference>
<dbReference type="RefSeq" id="WP_089525661.1">
    <property type="nucleotide sequence ID" value="NZ_NMUQ01000002.1"/>
</dbReference>
<evidence type="ECO:0000256" key="8">
    <source>
        <dbReference type="PROSITE-ProRule" id="PRU01091"/>
    </source>
</evidence>
<dbReference type="PANTHER" id="PTHR48111:SF1">
    <property type="entry name" value="TWO-COMPONENT RESPONSE REGULATOR ORR33"/>
    <property type="match status" value="1"/>
</dbReference>
<dbReference type="Gene3D" id="1.10.10.10">
    <property type="entry name" value="Winged helix-like DNA-binding domain superfamily/Winged helix DNA-binding domain"/>
    <property type="match status" value="1"/>
</dbReference>
<evidence type="ECO:0000259" key="10">
    <source>
        <dbReference type="PROSITE" id="PS51755"/>
    </source>
</evidence>
<accession>A0A229NYL6</accession>
<dbReference type="GO" id="GO:0000156">
    <property type="term" value="F:phosphorelay response regulator activity"/>
    <property type="evidence" value="ECO:0007669"/>
    <property type="project" value="TreeGrafter"/>
</dbReference>
<evidence type="ECO:0000259" key="9">
    <source>
        <dbReference type="PROSITE" id="PS50110"/>
    </source>
</evidence>
<dbReference type="EMBL" id="NMUQ01000002">
    <property type="protein sequence ID" value="OXM14844.1"/>
    <property type="molecule type" value="Genomic_DNA"/>
</dbReference>
<dbReference type="InterPro" id="IPR001867">
    <property type="entry name" value="OmpR/PhoB-type_DNA-bd"/>
</dbReference>
<dbReference type="InterPro" id="IPR001789">
    <property type="entry name" value="Sig_transdc_resp-reg_receiver"/>
</dbReference>
<evidence type="ECO:0000256" key="6">
    <source>
        <dbReference type="ARBA" id="ARBA00023163"/>
    </source>
</evidence>
<evidence type="ECO:0000256" key="3">
    <source>
        <dbReference type="ARBA" id="ARBA00023012"/>
    </source>
</evidence>